<dbReference type="OrthoDB" id="9020461at2"/>
<keyword evidence="2" id="KW-1185">Reference proteome</keyword>
<dbReference type="AlphaFoldDB" id="A0A1C3CW09"/>
<protein>
    <submittedName>
        <fullName evidence="1">Uncharacterized protein</fullName>
    </submittedName>
</protein>
<comment type="caution">
    <text evidence="1">The sequence shown here is derived from an EMBL/GenBank/DDBJ whole genome shotgun (WGS) entry which is preliminary data.</text>
</comment>
<proteinExistence type="predicted"/>
<dbReference type="EMBL" id="MBDL01000010">
    <property type="protein sequence ID" value="ODA12942.1"/>
    <property type="molecule type" value="Genomic_DNA"/>
</dbReference>
<organism evidence="1 2">
    <name type="scientific">Acinetobacter celticus</name>
    <dbReference type="NCBI Taxonomy" id="1891224"/>
    <lineage>
        <taxon>Bacteria</taxon>
        <taxon>Pseudomonadati</taxon>
        <taxon>Pseudomonadota</taxon>
        <taxon>Gammaproteobacteria</taxon>
        <taxon>Moraxellales</taxon>
        <taxon>Moraxellaceae</taxon>
        <taxon>Acinetobacter</taxon>
    </lineage>
</organism>
<reference evidence="1 2" key="1">
    <citation type="submission" date="2016-07" db="EMBL/GenBank/DDBJ databases">
        <title>Acinetobacter sp. ANC 4603.</title>
        <authorList>
            <person name="Radolfova-Krizova L."/>
            <person name="Nemec A."/>
        </authorList>
    </citation>
    <scope>NUCLEOTIDE SEQUENCE [LARGE SCALE GENOMIC DNA]</scope>
    <source>
        <strain evidence="1 2">ANC 4603</strain>
    </source>
</reference>
<dbReference type="STRING" id="1891224.BBP83_09435"/>
<dbReference type="RefSeq" id="WP_068888601.1">
    <property type="nucleotide sequence ID" value="NZ_CBCRUU010000004.1"/>
</dbReference>
<evidence type="ECO:0000313" key="2">
    <source>
        <dbReference type="Proteomes" id="UP000186553"/>
    </source>
</evidence>
<evidence type="ECO:0000313" key="1">
    <source>
        <dbReference type="EMBL" id="ODA12942.1"/>
    </source>
</evidence>
<name>A0A1C3CW09_9GAMM</name>
<accession>A0A1C3CW09</accession>
<dbReference type="Proteomes" id="UP000186553">
    <property type="component" value="Unassembled WGS sequence"/>
</dbReference>
<sequence>MKNRFYLACFRDNVGTSVSFQCKEFRGYHTNIDKAHVCTLEEAQYHYNHAREYDLPISADHVDALAVWKVDHQYIPSTTQPFTDIHNTYVAFEKGVWDGNDVYWLNIDKCNTSTDFDEASVFGYPIAKKLDPKYVVIPFSMADQAKRRTFDFRKLNKRKMVQGAGLKTPEHLKKASRRKSNPMTRFNCPSCGKISWQEYPYDFEGCKDVYCDEWRATS</sequence>
<gene>
    <name evidence="1" type="ORF">BBP83_09435</name>
</gene>